<dbReference type="AlphaFoldDB" id="A0A7W2YJR8"/>
<gene>
    <name evidence="1" type="ORF">H2508_09975</name>
</gene>
<dbReference type="EMBL" id="JACFXU010000014">
    <property type="protein sequence ID" value="MBA6413435.1"/>
    <property type="molecule type" value="Genomic_DNA"/>
</dbReference>
<organism evidence="1 2">
    <name type="scientific">Sediminihaliea albiluteola</name>
    <dbReference type="NCBI Taxonomy" id="2758564"/>
    <lineage>
        <taxon>Bacteria</taxon>
        <taxon>Pseudomonadati</taxon>
        <taxon>Pseudomonadota</taxon>
        <taxon>Gammaproteobacteria</taxon>
        <taxon>Cellvibrionales</taxon>
        <taxon>Halieaceae</taxon>
        <taxon>Sediminihaliea</taxon>
    </lineage>
</organism>
<accession>A0A7W2YJR8</accession>
<proteinExistence type="predicted"/>
<keyword evidence="2" id="KW-1185">Reference proteome</keyword>
<name>A0A7W2YJR8_9GAMM</name>
<evidence type="ECO:0000313" key="1">
    <source>
        <dbReference type="EMBL" id="MBA6413435.1"/>
    </source>
</evidence>
<reference evidence="1 2" key="1">
    <citation type="submission" date="2020-07" db="EMBL/GenBank/DDBJ databases">
        <title>Halieaceae bacterium, F7430, whole genome shotgun sequencing project.</title>
        <authorList>
            <person name="Jiang S."/>
            <person name="Liu Z.W."/>
            <person name="Du Z.J."/>
        </authorList>
    </citation>
    <scope>NUCLEOTIDE SEQUENCE [LARGE SCALE GENOMIC DNA]</scope>
    <source>
        <strain evidence="1 2">F7430</strain>
    </source>
</reference>
<protein>
    <submittedName>
        <fullName evidence="1">Uncharacterized protein</fullName>
    </submittedName>
</protein>
<dbReference type="RefSeq" id="WP_182172641.1">
    <property type="nucleotide sequence ID" value="NZ_JACFXU010000014.1"/>
</dbReference>
<evidence type="ECO:0000313" key="2">
    <source>
        <dbReference type="Proteomes" id="UP000539350"/>
    </source>
</evidence>
<comment type="caution">
    <text evidence="1">The sequence shown here is derived from an EMBL/GenBank/DDBJ whole genome shotgun (WGS) entry which is preliminary data.</text>
</comment>
<sequence length="362" mass="39812">MAYNEAVQITEQRELLLNIVRLRYHETPEFLAINSISSQFELTTTVGVSSEFDGDGDARSIQPQAELGFAERPTITFTPQQGQEFTRQLTAPVGPETLYRLIEYGWGLDRIFELTVRQINSVGTPIGVARETSESPSSAELLKIISTLAKWQREGLVTLSLSDEFEDISALVPATMVSAADIVEAAKSGYRMLARDKGYVLAQKVYRLTLKVDSSLRPTLEWQHVARSLGIEAGRQSYAIDLADKDGQELGRPLDTLYIATRSPLGIMAYLAQGVTLPAKDSHAQDAASIDAPMSTLFRIKTAEEKPDSAYIAVPHRGRWFYIQAEDLASRRSLGALISLLRLELEAGGAQNVPTLTLPVGL</sequence>
<dbReference type="Proteomes" id="UP000539350">
    <property type="component" value="Unassembled WGS sequence"/>
</dbReference>